<dbReference type="EMBL" id="CP011127">
    <property type="protein sequence ID" value="AMU86641.1"/>
    <property type="molecule type" value="Genomic_DNA"/>
</dbReference>
<protein>
    <submittedName>
        <fullName evidence="2">FRG domain-containing protein</fullName>
    </submittedName>
</protein>
<dbReference type="SMART" id="SM00901">
    <property type="entry name" value="FRG"/>
    <property type="match status" value="1"/>
</dbReference>
<evidence type="ECO:0000313" key="2">
    <source>
        <dbReference type="EMBL" id="AMU86641.1"/>
    </source>
</evidence>
<dbReference type="Proteomes" id="UP000076394">
    <property type="component" value="Chromosome"/>
</dbReference>
<dbReference type="OrthoDB" id="9816036at2"/>
<dbReference type="RefSeq" id="WP_015407767.1">
    <property type="nucleotide sequence ID" value="NZ_CP011127.1"/>
</dbReference>
<dbReference type="AlphaFoldDB" id="A0A142VAL0"/>
<gene>
    <name evidence="2" type="ORF">Dm11a5_0815</name>
</gene>
<feature type="domain" description="FRG" evidence="1">
    <location>
        <begin position="23"/>
        <end position="142"/>
    </location>
</feature>
<proteinExistence type="predicted"/>
<dbReference type="PATRIC" id="fig|61435.8.peg.813"/>
<sequence length="264" mass="30720">MVINNEENITSVEQLVKVISKYDQANTIYRGVNHSEYDLKPKIGRQEFKYDKSKISINDKRQAIEKKLFIDFIQRTRTQLKDNQSSINEEWEMLALAQHYGLPTRLLDWTRNSLVAAYFAVEKLHNDAINESNKYKGHSAIYVLKILDKNFKLDISRHSFSQESMHSPFECEKIGLFDPAHITPRIIAQTGVFTVHPVWWDDAVFGTADKCGGKVKLTKLIIPSEYRRIIKHQLHTLGINRASLFPDLDSWAQHITWLRTKSYD</sequence>
<evidence type="ECO:0000313" key="3">
    <source>
        <dbReference type="Proteomes" id="UP000076394"/>
    </source>
</evidence>
<organism evidence="2 3">
    <name type="scientific">Dehalococcoides mccartyi</name>
    <dbReference type="NCBI Taxonomy" id="61435"/>
    <lineage>
        <taxon>Bacteria</taxon>
        <taxon>Bacillati</taxon>
        <taxon>Chloroflexota</taxon>
        <taxon>Dehalococcoidia</taxon>
        <taxon>Dehalococcoidales</taxon>
        <taxon>Dehalococcoidaceae</taxon>
        <taxon>Dehalococcoides</taxon>
    </lineage>
</organism>
<name>A0A142VAL0_9CHLR</name>
<dbReference type="InterPro" id="IPR014966">
    <property type="entry name" value="FRG-dom"/>
</dbReference>
<dbReference type="Pfam" id="PF08867">
    <property type="entry name" value="FRG"/>
    <property type="match status" value="1"/>
</dbReference>
<evidence type="ECO:0000259" key="1">
    <source>
        <dbReference type="SMART" id="SM00901"/>
    </source>
</evidence>
<reference evidence="2 3" key="1">
    <citation type="submission" date="2015-03" db="EMBL/GenBank/DDBJ databases">
        <title>Genomic characterization of Dehalococcoides mccartyi strain 11a5, an unusal plasmid-containing chloroethene dechlorinator.</title>
        <authorList>
            <person name="Zhao S."/>
            <person name="Ding C."/>
            <person name="He J."/>
        </authorList>
    </citation>
    <scope>NUCLEOTIDE SEQUENCE [LARGE SCALE GENOMIC DNA]</scope>
    <source>
        <strain evidence="2 3">11a5</strain>
    </source>
</reference>
<accession>A0A142VAL0</accession>